<dbReference type="AlphaFoldDB" id="A0A937X831"/>
<protein>
    <submittedName>
        <fullName evidence="1">Uncharacterized protein</fullName>
    </submittedName>
</protein>
<evidence type="ECO:0000313" key="1">
    <source>
        <dbReference type="EMBL" id="MBM3276055.1"/>
    </source>
</evidence>
<organism evidence="1 2">
    <name type="scientific">Candidatus Tanganyikabacteria bacterium</name>
    <dbReference type="NCBI Taxonomy" id="2961651"/>
    <lineage>
        <taxon>Bacteria</taxon>
        <taxon>Bacillati</taxon>
        <taxon>Candidatus Sericytochromatia</taxon>
        <taxon>Candidatus Tanganyikabacteria</taxon>
    </lineage>
</organism>
<sequence>MCTTLINKSCFAQVGTFDTSLPTVQDLDMLLRLAIAFPFKRVPLPLLESRQHPGQGSRAISRHARNVDEYLTGRVRTLTPLQLFGTETAPGQEFLQMALAFSTARRHLAAAAALDRARDAWGQDSRLPLKAAKWRLAFNRLRGEPGTRVLGVDLTSLDSEGKRALYRFYLRLRSKLRPS</sequence>
<gene>
    <name evidence="1" type="ORF">FJZ00_12960</name>
</gene>
<name>A0A937X831_9BACT</name>
<dbReference type="Gene3D" id="3.90.550.10">
    <property type="entry name" value="Spore Coat Polysaccharide Biosynthesis Protein SpsA, Chain A"/>
    <property type="match status" value="1"/>
</dbReference>
<accession>A0A937X831</accession>
<evidence type="ECO:0000313" key="2">
    <source>
        <dbReference type="Proteomes" id="UP000703893"/>
    </source>
</evidence>
<dbReference type="SUPFAM" id="SSF53448">
    <property type="entry name" value="Nucleotide-diphospho-sugar transferases"/>
    <property type="match status" value="1"/>
</dbReference>
<comment type="caution">
    <text evidence="1">The sequence shown here is derived from an EMBL/GenBank/DDBJ whole genome shotgun (WGS) entry which is preliminary data.</text>
</comment>
<reference evidence="1 2" key="1">
    <citation type="submission" date="2019-03" db="EMBL/GenBank/DDBJ databases">
        <title>Lake Tanganyika Metagenome-Assembled Genomes (MAGs).</title>
        <authorList>
            <person name="Tran P."/>
        </authorList>
    </citation>
    <scope>NUCLEOTIDE SEQUENCE [LARGE SCALE GENOMIC DNA]</scope>
    <source>
        <strain evidence="1">K_DeepCast_65m_m2_236</strain>
    </source>
</reference>
<dbReference type="InterPro" id="IPR029044">
    <property type="entry name" value="Nucleotide-diphossugar_trans"/>
</dbReference>
<dbReference type="Proteomes" id="UP000703893">
    <property type="component" value="Unassembled WGS sequence"/>
</dbReference>
<dbReference type="EMBL" id="VGJX01000839">
    <property type="protein sequence ID" value="MBM3276055.1"/>
    <property type="molecule type" value="Genomic_DNA"/>
</dbReference>
<proteinExistence type="predicted"/>